<keyword evidence="4" id="KW-1003">Cell membrane</keyword>
<evidence type="ECO:0000256" key="11">
    <source>
        <dbReference type="ARBA" id="ARBA00023136"/>
    </source>
</evidence>
<feature type="transmembrane region" description="Helical" evidence="12">
    <location>
        <begin position="161"/>
        <end position="181"/>
    </location>
</feature>
<keyword evidence="9 12" id="KW-1133">Transmembrane helix</keyword>
<gene>
    <name evidence="13" type="primary">cydB</name>
    <name evidence="13" type="ORF">N5923_05025</name>
</gene>
<dbReference type="GO" id="GO:0005886">
    <property type="term" value="C:plasma membrane"/>
    <property type="evidence" value="ECO:0007669"/>
    <property type="project" value="UniProtKB-SubCell"/>
</dbReference>
<comment type="caution">
    <text evidence="13">The sequence shown here is derived from an EMBL/GenBank/DDBJ whole genome shotgun (WGS) entry which is preliminary data.</text>
</comment>
<protein>
    <submittedName>
        <fullName evidence="13">Cytochrome d ubiquinol oxidase subunit II</fullName>
    </submittedName>
</protein>
<dbReference type="GO" id="GO:0009055">
    <property type="term" value="F:electron transfer activity"/>
    <property type="evidence" value="ECO:0007669"/>
    <property type="project" value="TreeGrafter"/>
</dbReference>
<keyword evidence="14" id="KW-1185">Reference proteome</keyword>
<dbReference type="GO" id="GO:0070069">
    <property type="term" value="C:cytochrome complex"/>
    <property type="evidence" value="ECO:0007669"/>
    <property type="project" value="TreeGrafter"/>
</dbReference>
<keyword evidence="10" id="KW-0408">Iron</keyword>
<evidence type="ECO:0000256" key="12">
    <source>
        <dbReference type="SAM" id="Phobius"/>
    </source>
</evidence>
<dbReference type="GO" id="GO:0019646">
    <property type="term" value="P:aerobic electron transport chain"/>
    <property type="evidence" value="ECO:0007669"/>
    <property type="project" value="TreeGrafter"/>
</dbReference>
<feature type="transmembrane region" description="Helical" evidence="12">
    <location>
        <begin position="81"/>
        <end position="100"/>
    </location>
</feature>
<comment type="subcellular location">
    <subcellularLocation>
        <location evidence="1">Cell membrane</location>
        <topology evidence="1">Multi-pass membrane protein</topology>
    </subcellularLocation>
</comment>
<dbReference type="EMBL" id="JAODIM010000037">
    <property type="protein sequence ID" value="MCU5776860.1"/>
    <property type="molecule type" value="Genomic_DNA"/>
</dbReference>
<dbReference type="AlphaFoldDB" id="A0A9J6PQ59"/>
<keyword evidence="3" id="KW-0813">Transport</keyword>
<keyword evidence="8" id="KW-0249">Electron transport</keyword>
<dbReference type="NCBIfam" id="NF011579">
    <property type="entry name" value="PRK15003.1"/>
    <property type="match status" value="1"/>
</dbReference>
<dbReference type="PANTHER" id="PTHR43141:SF5">
    <property type="entry name" value="CYTOCHROME BD-I UBIQUINOL OXIDASE SUBUNIT 2"/>
    <property type="match status" value="1"/>
</dbReference>
<dbReference type="GO" id="GO:0046872">
    <property type="term" value="F:metal ion binding"/>
    <property type="evidence" value="ECO:0007669"/>
    <property type="project" value="UniProtKB-KW"/>
</dbReference>
<evidence type="ECO:0000256" key="10">
    <source>
        <dbReference type="ARBA" id="ARBA00023004"/>
    </source>
</evidence>
<feature type="transmembrane region" description="Helical" evidence="12">
    <location>
        <begin position="264"/>
        <end position="282"/>
    </location>
</feature>
<evidence type="ECO:0000313" key="13">
    <source>
        <dbReference type="EMBL" id="MCU5776860.1"/>
    </source>
</evidence>
<evidence type="ECO:0000256" key="9">
    <source>
        <dbReference type="ARBA" id="ARBA00022989"/>
    </source>
</evidence>
<sequence>MLDYESLRFIWWLLIGILLIGFAVTDGFDMGVGMLSRILGRTDTERRIMINSIAPHWDGNQVWLITAGGALFAAWPMVYAAAFSGFYVAMILVLASLFFRPVGFDYRSKIEDMRWRGMWDWGIFIGSFVPPLVIGVAFGNLLQGVPFHIDSDLRLFYTGNFFQLLNPFGLLAGVVSVAMILTQGATYLQMRTAGEVHLRARLTAQISALVMMIGFALAGVWVVYGIDGYVVTSVLDHAGPSNPLHKDVVREAGAWMVNFNKAPVLWLIPALGVVLPLLTILFSRLERGALAFIFSSLTLACVILTAGVAMFPFIMPSSTVPNVSLTMWDATSTLLTLKLMTFVAMVFVPIILLYTSWCYYKMFGRITKEHIEDNNHSLY</sequence>
<dbReference type="Pfam" id="PF02322">
    <property type="entry name" value="Cyt_bd_oxida_II"/>
    <property type="match status" value="1"/>
</dbReference>
<comment type="similarity">
    <text evidence="2">Belongs to the cytochrome ubiquinol oxidase subunit 2 family.</text>
</comment>
<feature type="transmembrane region" description="Helical" evidence="12">
    <location>
        <begin position="12"/>
        <end position="36"/>
    </location>
</feature>
<evidence type="ECO:0000256" key="7">
    <source>
        <dbReference type="ARBA" id="ARBA00022723"/>
    </source>
</evidence>
<dbReference type="InterPro" id="IPR003317">
    <property type="entry name" value="Cyt-d_oxidase_su2"/>
</dbReference>
<dbReference type="GO" id="GO:0016682">
    <property type="term" value="F:oxidoreductase activity, acting on diphenols and related substances as donors, oxygen as acceptor"/>
    <property type="evidence" value="ECO:0007669"/>
    <property type="project" value="TreeGrafter"/>
</dbReference>
<evidence type="ECO:0000256" key="3">
    <source>
        <dbReference type="ARBA" id="ARBA00022448"/>
    </source>
</evidence>
<evidence type="ECO:0000256" key="2">
    <source>
        <dbReference type="ARBA" id="ARBA00007543"/>
    </source>
</evidence>
<reference evidence="13" key="1">
    <citation type="submission" date="2022-09" db="EMBL/GenBank/DDBJ databases">
        <title>Winslowiella arboricola sp. nov., isolated from bleeding cankers on broadleaf hosts.</title>
        <authorList>
            <person name="Brady C."/>
            <person name="Kaur S."/>
            <person name="Crampton B."/>
            <person name="Maddock D."/>
            <person name="Arnold D."/>
            <person name="Denman S."/>
        </authorList>
    </citation>
    <scope>NUCLEOTIDE SEQUENCE</scope>
    <source>
        <strain evidence="13">BAC 15a-03b</strain>
    </source>
</reference>
<feature type="transmembrane region" description="Helical" evidence="12">
    <location>
        <begin position="121"/>
        <end position="141"/>
    </location>
</feature>
<dbReference type="PIRSF" id="PIRSF000267">
    <property type="entry name" value="Cyt_oxidse_sub2"/>
    <property type="match status" value="1"/>
</dbReference>
<evidence type="ECO:0000256" key="1">
    <source>
        <dbReference type="ARBA" id="ARBA00004651"/>
    </source>
</evidence>
<keyword evidence="5" id="KW-0349">Heme</keyword>
<dbReference type="RefSeq" id="WP_267143487.1">
    <property type="nucleotide sequence ID" value="NZ_JAODIL010000077.1"/>
</dbReference>
<dbReference type="PANTHER" id="PTHR43141">
    <property type="entry name" value="CYTOCHROME BD2 SUBUNIT II"/>
    <property type="match status" value="1"/>
</dbReference>
<proteinExistence type="inferred from homology"/>
<name>A0A9J6PQ59_9GAMM</name>
<dbReference type="NCBIfam" id="TIGR00203">
    <property type="entry name" value="cydB"/>
    <property type="match status" value="1"/>
</dbReference>
<keyword evidence="11 12" id="KW-0472">Membrane</keyword>
<feature type="transmembrane region" description="Helical" evidence="12">
    <location>
        <begin position="289"/>
        <end position="315"/>
    </location>
</feature>
<evidence type="ECO:0000256" key="6">
    <source>
        <dbReference type="ARBA" id="ARBA00022692"/>
    </source>
</evidence>
<dbReference type="Proteomes" id="UP001064262">
    <property type="component" value="Unassembled WGS sequence"/>
</dbReference>
<evidence type="ECO:0000313" key="14">
    <source>
        <dbReference type="Proteomes" id="UP001064262"/>
    </source>
</evidence>
<feature type="transmembrane region" description="Helical" evidence="12">
    <location>
        <begin position="202"/>
        <end position="224"/>
    </location>
</feature>
<feature type="transmembrane region" description="Helical" evidence="12">
    <location>
        <begin position="335"/>
        <end position="360"/>
    </location>
</feature>
<evidence type="ECO:0000256" key="4">
    <source>
        <dbReference type="ARBA" id="ARBA00022475"/>
    </source>
</evidence>
<accession>A0A9J6PQ59</accession>
<organism evidence="13 14">
    <name type="scientific">Winslowiella arboricola</name>
    <dbReference type="NCBI Taxonomy" id="2978220"/>
    <lineage>
        <taxon>Bacteria</taxon>
        <taxon>Pseudomonadati</taxon>
        <taxon>Pseudomonadota</taxon>
        <taxon>Gammaproteobacteria</taxon>
        <taxon>Enterobacterales</taxon>
        <taxon>Erwiniaceae</taxon>
        <taxon>Winslowiella</taxon>
    </lineage>
</organism>
<evidence type="ECO:0000256" key="5">
    <source>
        <dbReference type="ARBA" id="ARBA00022617"/>
    </source>
</evidence>
<evidence type="ECO:0000256" key="8">
    <source>
        <dbReference type="ARBA" id="ARBA00022982"/>
    </source>
</evidence>
<keyword evidence="7" id="KW-0479">Metal-binding</keyword>
<keyword evidence="6 12" id="KW-0812">Transmembrane</keyword>